<evidence type="ECO:0000256" key="1">
    <source>
        <dbReference type="ARBA" id="ARBA00022714"/>
    </source>
</evidence>
<dbReference type="GO" id="GO:0051537">
    <property type="term" value="F:2 iron, 2 sulfur cluster binding"/>
    <property type="evidence" value="ECO:0007669"/>
    <property type="project" value="UniProtKB-KW"/>
</dbReference>
<keyword evidence="9" id="KW-1185">Reference proteome</keyword>
<dbReference type="EMBL" id="NEVT01000007">
    <property type="protein sequence ID" value="OZI73591.1"/>
    <property type="molecule type" value="Genomic_DNA"/>
</dbReference>
<dbReference type="SUPFAM" id="SSF50022">
    <property type="entry name" value="ISP domain"/>
    <property type="match status" value="1"/>
</dbReference>
<keyword evidence="4" id="KW-0408">Iron</keyword>
<evidence type="ECO:0000256" key="3">
    <source>
        <dbReference type="ARBA" id="ARBA00023002"/>
    </source>
</evidence>
<keyword evidence="1" id="KW-0001">2Fe-2S</keyword>
<keyword evidence="6" id="KW-0534">Nitrate assimilation</keyword>
<dbReference type="Pfam" id="PF00355">
    <property type="entry name" value="Rieske"/>
    <property type="match status" value="1"/>
</dbReference>
<dbReference type="InterPro" id="IPR012748">
    <property type="entry name" value="Rieske-like_NirD"/>
</dbReference>
<dbReference type="AlphaFoldDB" id="A0A261VIK0"/>
<dbReference type="GO" id="GO:0042128">
    <property type="term" value="P:nitrate assimilation"/>
    <property type="evidence" value="ECO:0007669"/>
    <property type="project" value="UniProtKB-KW"/>
</dbReference>
<proteinExistence type="predicted"/>
<keyword evidence="2" id="KW-0479">Metal-binding</keyword>
<keyword evidence="3" id="KW-0560">Oxidoreductase</keyword>
<organism evidence="8 9">
    <name type="scientific">Bordetella genomosp. 2</name>
    <dbReference type="NCBI Taxonomy" id="1983456"/>
    <lineage>
        <taxon>Bacteria</taxon>
        <taxon>Pseudomonadati</taxon>
        <taxon>Pseudomonadota</taxon>
        <taxon>Betaproteobacteria</taxon>
        <taxon>Burkholderiales</taxon>
        <taxon>Alcaligenaceae</taxon>
        <taxon>Bordetella</taxon>
    </lineage>
</organism>
<evidence type="ECO:0000256" key="6">
    <source>
        <dbReference type="ARBA" id="ARBA00023063"/>
    </source>
</evidence>
<dbReference type="RefSeq" id="WP_028353095.1">
    <property type="nucleotide sequence ID" value="NZ_NEVT01000007.1"/>
</dbReference>
<dbReference type="NCBIfam" id="TIGR02378">
    <property type="entry name" value="nirD_assim_sml"/>
    <property type="match status" value="1"/>
</dbReference>
<name>A0A261VIK0_9BORD</name>
<evidence type="ECO:0000313" key="9">
    <source>
        <dbReference type="Proteomes" id="UP000215633"/>
    </source>
</evidence>
<evidence type="ECO:0000313" key="8">
    <source>
        <dbReference type="EMBL" id="OZI73591.1"/>
    </source>
</evidence>
<protein>
    <submittedName>
        <fullName evidence="8">Nitrite reductase (NAD(P)H) small subunit</fullName>
    </submittedName>
</protein>
<dbReference type="PANTHER" id="PTHR21496">
    <property type="entry name" value="FERREDOXIN-RELATED"/>
    <property type="match status" value="1"/>
</dbReference>
<keyword evidence="5" id="KW-0411">Iron-sulfur</keyword>
<comment type="caution">
    <text evidence="8">The sequence shown here is derived from an EMBL/GenBank/DDBJ whole genome shotgun (WGS) entry which is preliminary data.</text>
</comment>
<dbReference type="Proteomes" id="UP000215633">
    <property type="component" value="Unassembled WGS sequence"/>
</dbReference>
<dbReference type="GO" id="GO:0008942">
    <property type="term" value="F:nitrite reductase [NAD(P)H] activity"/>
    <property type="evidence" value="ECO:0007669"/>
    <property type="project" value="InterPro"/>
</dbReference>
<accession>A0A261VIK0</accession>
<sequence>MPQTATCQWRNVCHIDDIPPQGARVVRRPGQDDVAVFRTGDGQLYAVVDRCPHKGGPLSAGLVHGRSVACPLHGWVLDLESGQAQAPDQGCVRTLPVKLEGGAVYLGLQGEG</sequence>
<evidence type="ECO:0000256" key="5">
    <source>
        <dbReference type="ARBA" id="ARBA00023014"/>
    </source>
</evidence>
<reference evidence="9" key="1">
    <citation type="submission" date="2017-05" db="EMBL/GenBank/DDBJ databases">
        <title>Complete and WGS of Bordetella genogroups.</title>
        <authorList>
            <person name="Spilker T."/>
            <person name="Lipuma J."/>
        </authorList>
    </citation>
    <scope>NUCLEOTIDE SEQUENCE [LARGE SCALE GENOMIC DNA]</scope>
    <source>
        <strain evidence="9">AU8256</strain>
    </source>
</reference>
<dbReference type="InterPro" id="IPR036922">
    <property type="entry name" value="Rieske_2Fe-2S_sf"/>
</dbReference>
<dbReference type="InterPro" id="IPR017941">
    <property type="entry name" value="Rieske_2Fe-2S"/>
</dbReference>
<dbReference type="Gene3D" id="2.102.10.10">
    <property type="entry name" value="Rieske [2Fe-2S] iron-sulphur domain"/>
    <property type="match status" value="1"/>
</dbReference>
<evidence type="ECO:0000256" key="2">
    <source>
        <dbReference type="ARBA" id="ARBA00022723"/>
    </source>
</evidence>
<dbReference type="PROSITE" id="PS51296">
    <property type="entry name" value="RIESKE"/>
    <property type="match status" value="1"/>
</dbReference>
<feature type="domain" description="Rieske" evidence="7">
    <location>
        <begin position="10"/>
        <end position="106"/>
    </location>
</feature>
<dbReference type="PANTHER" id="PTHR21496:SF23">
    <property type="entry name" value="3-PHENYLPROPIONATE_CINNAMIC ACID DIOXYGENASE FERREDOXIN SUBUNIT"/>
    <property type="match status" value="1"/>
</dbReference>
<dbReference type="CDD" id="cd03530">
    <property type="entry name" value="Rieske_NirD_small_Bacillus"/>
    <property type="match status" value="1"/>
</dbReference>
<gene>
    <name evidence="8" type="ORF">CAL24_17185</name>
</gene>
<dbReference type="GO" id="GO:0046872">
    <property type="term" value="F:metal ion binding"/>
    <property type="evidence" value="ECO:0007669"/>
    <property type="project" value="UniProtKB-KW"/>
</dbReference>
<evidence type="ECO:0000256" key="4">
    <source>
        <dbReference type="ARBA" id="ARBA00023004"/>
    </source>
</evidence>
<evidence type="ECO:0000259" key="7">
    <source>
        <dbReference type="PROSITE" id="PS51296"/>
    </source>
</evidence>